<feature type="domain" description="Flavodoxin-like fold" evidence="3">
    <location>
        <begin position="2"/>
        <end position="172"/>
    </location>
</feature>
<dbReference type="STRING" id="989403.SAMN05421798_105132"/>
<dbReference type="PATRIC" id="fig|989403.3.peg.540"/>
<dbReference type="InterPro" id="IPR003680">
    <property type="entry name" value="Flavodoxin_fold"/>
</dbReference>
<dbReference type="PANTHER" id="PTHR10204">
    <property type="entry name" value="NAD P H OXIDOREDUCTASE-RELATED"/>
    <property type="match status" value="1"/>
</dbReference>
<keyword evidence="5" id="KW-1185">Reference proteome</keyword>
<dbReference type="InterPro" id="IPR029039">
    <property type="entry name" value="Flavoprotein-like_sf"/>
</dbReference>
<dbReference type="InterPro" id="IPR051545">
    <property type="entry name" value="NAD(P)H_dehydrogenase_qn"/>
</dbReference>
<reference evidence="4 5" key="1">
    <citation type="journal article" date="2016" name="Front. Microbiol.">
        <title>Comparative Genomic Analysis Reveals a Diverse Repertoire of Genes Involved in Prokaryote-Eukaryote Interactions within the Pseudovibrio Genus.</title>
        <authorList>
            <person name="Romano S."/>
            <person name="Fernandez-Guerra A."/>
            <person name="Reen F.J."/>
            <person name="Glockner F.O."/>
            <person name="Crowley S.P."/>
            <person name="O'Sullivan O."/>
            <person name="Cotter P.D."/>
            <person name="Adams C."/>
            <person name="Dobson A.D."/>
            <person name="O'Gara F."/>
        </authorList>
    </citation>
    <scope>NUCLEOTIDE SEQUENCE [LARGE SCALE GENOMIC DNA]</scope>
    <source>
        <strain evidence="4 5">Ad2</strain>
    </source>
</reference>
<comment type="similarity">
    <text evidence="1">Belongs to the NAD(P)H dehydrogenase (quinone) family.</text>
</comment>
<dbReference type="SUPFAM" id="SSF52218">
    <property type="entry name" value="Flavoproteins"/>
    <property type="match status" value="1"/>
</dbReference>
<accession>A0A166AK47</accession>
<name>A0A166AK47_9HYPH</name>
<dbReference type="Gene3D" id="3.40.50.360">
    <property type="match status" value="1"/>
</dbReference>
<dbReference type="AlphaFoldDB" id="A0A166AK47"/>
<evidence type="ECO:0000313" key="4">
    <source>
        <dbReference type="EMBL" id="KZL21220.1"/>
    </source>
</evidence>
<sequence length="200" mass="22696">MKNILVLSAHMGEGRFGQALAKNYVDSAKEHGANVRFTNLESMVFNPNFDEGIFALPREQIEKDILEFQDNLMWCDHWTTFHPLWWGSMPGKLKSLLDRSLTTGFAYQYEEGQSLPTKLLKGRSARLLVTANTPEKYFNGVYEAAHRKVMQNQVFDFIGFEENAFNLYSPLVSSSVEQRALWLEEAYTLGAQDAAATVTA</sequence>
<evidence type="ECO:0000259" key="3">
    <source>
        <dbReference type="Pfam" id="PF02525"/>
    </source>
</evidence>
<gene>
    <name evidence="4" type="ORF">PsAD2_00509</name>
</gene>
<evidence type="ECO:0000256" key="1">
    <source>
        <dbReference type="ARBA" id="ARBA00006252"/>
    </source>
</evidence>
<dbReference type="EMBL" id="LMCB01000004">
    <property type="protein sequence ID" value="KZL21220.1"/>
    <property type="molecule type" value="Genomic_DNA"/>
</dbReference>
<evidence type="ECO:0000313" key="5">
    <source>
        <dbReference type="Proteomes" id="UP000076577"/>
    </source>
</evidence>
<dbReference type="Pfam" id="PF02525">
    <property type="entry name" value="Flavodoxin_2"/>
    <property type="match status" value="1"/>
</dbReference>
<organism evidence="4 5">
    <name type="scientific">Pseudovibrio axinellae</name>
    <dbReference type="NCBI Taxonomy" id="989403"/>
    <lineage>
        <taxon>Bacteria</taxon>
        <taxon>Pseudomonadati</taxon>
        <taxon>Pseudomonadota</taxon>
        <taxon>Alphaproteobacteria</taxon>
        <taxon>Hyphomicrobiales</taxon>
        <taxon>Stappiaceae</taxon>
        <taxon>Pseudovibrio</taxon>
    </lineage>
</organism>
<dbReference type="OrthoDB" id="9798454at2"/>
<dbReference type="RefSeq" id="WP_074882091.1">
    <property type="nucleotide sequence ID" value="NZ_FOFM01000005.1"/>
</dbReference>
<protein>
    <recommendedName>
        <fullName evidence="3">Flavodoxin-like fold domain-containing protein</fullName>
    </recommendedName>
</protein>
<comment type="caution">
    <text evidence="4">The sequence shown here is derived from an EMBL/GenBank/DDBJ whole genome shotgun (WGS) entry which is preliminary data.</text>
</comment>
<proteinExistence type="inferred from homology"/>
<dbReference type="PANTHER" id="PTHR10204:SF34">
    <property type="entry name" value="NAD(P)H DEHYDROGENASE [QUINONE] 1 ISOFORM 1"/>
    <property type="match status" value="1"/>
</dbReference>
<dbReference type="GO" id="GO:0003955">
    <property type="term" value="F:NAD(P)H dehydrogenase (quinone) activity"/>
    <property type="evidence" value="ECO:0007669"/>
    <property type="project" value="TreeGrafter"/>
</dbReference>
<keyword evidence="2" id="KW-0560">Oxidoreductase</keyword>
<dbReference type="GO" id="GO:0005829">
    <property type="term" value="C:cytosol"/>
    <property type="evidence" value="ECO:0007669"/>
    <property type="project" value="TreeGrafter"/>
</dbReference>
<evidence type="ECO:0000256" key="2">
    <source>
        <dbReference type="ARBA" id="ARBA00023002"/>
    </source>
</evidence>
<dbReference type="Proteomes" id="UP000076577">
    <property type="component" value="Unassembled WGS sequence"/>
</dbReference>